<evidence type="ECO:0000256" key="1">
    <source>
        <dbReference type="ARBA" id="ARBA00006336"/>
    </source>
</evidence>
<name>A0A0A5GFK3_9BACI</name>
<dbReference type="InterPro" id="IPR050272">
    <property type="entry name" value="Isochorismatase-like_hydrls"/>
</dbReference>
<organism evidence="4 5">
    <name type="scientific">Pontibacillus marinus BH030004 = DSM 16465</name>
    <dbReference type="NCBI Taxonomy" id="1385511"/>
    <lineage>
        <taxon>Bacteria</taxon>
        <taxon>Bacillati</taxon>
        <taxon>Bacillota</taxon>
        <taxon>Bacilli</taxon>
        <taxon>Bacillales</taxon>
        <taxon>Bacillaceae</taxon>
        <taxon>Pontibacillus</taxon>
    </lineage>
</organism>
<dbReference type="InterPro" id="IPR036380">
    <property type="entry name" value="Isochorismatase-like_sf"/>
</dbReference>
<proteinExistence type="inferred from homology"/>
<dbReference type="OrthoDB" id="257098at2"/>
<dbReference type="InterPro" id="IPR000868">
    <property type="entry name" value="Isochorismatase-like_dom"/>
</dbReference>
<dbReference type="PANTHER" id="PTHR43540">
    <property type="entry name" value="PEROXYUREIDOACRYLATE/UREIDOACRYLATE AMIDOHYDROLASE-RELATED"/>
    <property type="match status" value="1"/>
</dbReference>
<dbReference type="STRING" id="1385511.GCA_000425225_02717"/>
<reference evidence="4 5" key="1">
    <citation type="submission" date="2013-08" db="EMBL/GenBank/DDBJ databases">
        <authorList>
            <person name="Huang J."/>
            <person name="Wang G."/>
        </authorList>
    </citation>
    <scope>NUCLEOTIDE SEQUENCE [LARGE SCALE GENOMIC DNA]</scope>
    <source>
        <strain evidence="4 5">BH030004</strain>
    </source>
</reference>
<dbReference type="AlphaFoldDB" id="A0A0A5GFK3"/>
<dbReference type="GO" id="GO:0016787">
    <property type="term" value="F:hydrolase activity"/>
    <property type="evidence" value="ECO:0007669"/>
    <property type="project" value="UniProtKB-KW"/>
</dbReference>
<dbReference type="EMBL" id="AVPF01000011">
    <property type="protein sequence ID" value="KGX89905.1"/>
    <property type="molecule type" value="Genomic_DNA"/>
</dbReference>
<gene>
    <name evidence="4" type="ORF">N783_03400</name>
</gene>
<comment type="caution">
    <text evidence="4">The sequence shown here is derived from an EMBL/GenBank/DDBJ whole genome shotgun (WGS) entry which is preliminary data.</text>
</comment>
<evidence type="ECO:0000313" key="5">
    <source>
        <dbReference type="Proteomes" id="UP000030403"/>
    </source>
</evidence>
<evidence type="ECO:0000313" key="4">
    <source>
        <dbReference type="EMBL" id="KGX89905.1"/>
    </source>
</evidence>
<dbReference type="Proteomes" id="UP000030403">
    <property type="component" value="Unassembled WGS sequence"/>
</dbReference>
<dbReference type="SUPFAM" id="SSF52499">
    <property type="entry name" value="Isochorismatase-like hydrolases"/>
    <property type="match status" value="1"/>
</dbReference>
<dbReference type="PANTHER" id="PTHR43540:SF6">
    <property type="entry name" value="ISOCHORISMATASE-LIKE DOMAIN-CONTAINING PROTEIN"/>
    <property type="match status" value="1"/>
</dbReference>
<dbReference type="eggNOG" id="COG1335">
    <property type="taxonomic scope" value="Bacteria"/>
</dbReference>
<evidence type="ECO:0000256" key="2">
    <source>
        <dbReference type="ARBA" id="ARBA00022801"/>
    </source>
</evidence>
<accession>A0A0A5GFK3</accession>
<dbReference type="Gene3D" id="3.40.50.850">
    <property type="entry name" value="Isochorismatase-like"/>
    <property type="match status" value="1"/>
</dbReference>
<feature type="domain" description="Isochorismatase-like" evidence="3">
    <location>
        <begin position="6"/>
        <end position="169"/>
    </location>
</feature>
<keyword evidence="5" id="KW-1185">Reference proteome</keyword>
<dbReference type="CDD" id="cd00431">
    <property type="entry name" value="cysteine_hydrolases"/>
    <property type="match status" value="1"/>
</dbReference>
<protein>
    <submittedName>
        <fullName evidence="4">Isochorismatase hydrolase</fullName>
    </submittedName>
</protein>
<dbReference type="Pfam" id="PF00857">
    <property type="entry name" value="Isochorismatase"/>
    <property type="match status" value="1"/>
</dbReference>
<keyword evidence="2 4" id="KW-0378">Hydrolase</keyword>
<sequence>MDLNKTALILIDLQKESDFGVQGVEQVVENAKSLIHECRSHNLPIIYTRQINRSDGAGLSIGEPLKEDGTPVFYSTDTEDYKVFDELTPHEEDIVVDKHRWSAFYDTSLDLYLRNLGIEHVIIGGLVTDGCLMTSVFDAYFRDYQVNLVKDICATTNTGAHMSSMLIMANWVYNLKVYDTQELIKKLNGEEHRVWEATEPDSLQFTPDNLKETFEKLSK</sequence>
<dbReference type="RefSeq" id="WP_027446387.1">
    <property type="nucleotide sequence ID" value="NZ_AULJ01000034.1"/>
</dbReference>
<comment type="similarity">
    <text evidence="1">Belongs to the isochorismatase family.</text>
</comment>
<evidence type="ECO:0000259" key="3">
    <source>
        <dbReference type="Pfam" id="PF00857"/>
    </source>
</evidence>